<dbReference type="PANTHER" id="PTHR48033:SF10">
    <property type="entry name" value="RNA-BINDING PROTEIN SQUID"/>
    <property type="match status" value="1"/>
</dbReference>
<protein>
    <submittedName>
        <fullName evidence="6">Sqd protein</fullName>
    </submittedName>
</protein>
<evidence type="ECO:0000256" key="2">
    <source>
        <dbReference type="ARBA" id="ARBA00023242"/>
    </source>
</evidence>
<keyword evidence="2" id="KW-0539">Nucleus</keyword>
<dbReference type="Gene3D" id="3.30.70.330">
    <property type="match status" value="1"/>
</dbReference>
<feature type="compositionally biased region" description="Basic and acidic residues" evidence="4">
    <location>
        <begin position="8"/>
        <end position="28"/>
    </location>
</feature>
<evidence type="ECO:0000256" key="1">
    <source>
        <dbReference type="ARBA" id="ARBA00004123"/>
    </source>
</evidence>
<proteinExistence type="predicted"/>
<dbReference type="PROSITE" id="PS50102">
    <property type="entry name" value="RRM"/>
    <property type="match status" value="1"/>
</dbReference>
<feature type="region of interest" description="Disordered" evidence="4">
    <location>
        <begin position="110"/>
        <end position="141"/>
    </location>
</feature>
<feature type="region of interest" description="Disordered" evidence="4">
    <location>
        <begin position="1"/>
        <end position="28"/>
    </location>
</feature>
<sequence>MVGMPMPADDKLKEAQRKKPPGHKDDKVTTVFVGGLRKSTTEDKVIGHFSKFGQVDNVDIKRLPDGTSRGFAFVKFVDRESVDKVIEAKSSHMIDNKWVAVRPHGGSAFAAAQNAERSKQAEEIRKKEKHEDDLQQEDYEEKWSERYLQQAASMQKAA</sequence>
<feature type="domain" description="RRM" evidence="5">
    <location>
        <begin position="29"/>
        <end position="102"/>
    </location>
</feature>
<name>A0A812L8M7_9DINO</name>
<dbReference type="CDD" id="cd00590">
    <property type="entry name" value="RRM_SF"/>
    <property type="match status" value="1"/>
</dbReference>
<organism evidence="6 7">
    <name type="scientific">Symbiodinium natans</name>
    <dbReference type="NCBI Taxonomy" id="878477"/>
    <lineage>
        <taxon>Eukaryota</taxon>
        <taxon>Sar</taxon>
        <taxon>Alveolata</taxon>
        <taxon>Dinophyceae</taxon>
        <taxon>Suessiales</taxon>
        <taxon>Symbiodiniaceae</taxon>
        <taxon>Symbiodinium</taxon>
    </lineage>
</organism>
<keyword evidence="3" id="KW-0694">RNA-binding</keyword>
<dbReference type="SMART" id="SM00360">
    <property type="entry name" value="RRM"/>
    <property type="match status" value="1"/>
</dbReference>
<evidence type="ECO:0000313" key="6">
    <source>
        <dbReference type="EMBL" id="CAE7241065.1"/>
    </source>
</evidence>
<reference evidence="6" key="1">
    <citation type="submission" date="2021-02" db="EMBL/GenBank/DDBJ databases">
        <authorList>
            <person name="Dougan E. K."/>
            <person name="Rhodes N."/>
            <person name="Thang M."/>
            <person name="Chan C."/>
        </authorList>
    </citation>
    <scope>NUCLEOTIDE SEQUENCE</scope>
</reference>
<dbReference type="GO" id="GO:0010468">
    <property type="term" value="P:regulation of gene expression"/>
    <property type="evidence" value="ECO:0007669"/>
    <property type="project" value="TreeGrafter"/>
</dbReference>
<keyword evidence="7" id="KW-1185">Reference proteome</keyword>
<comment type="subcellular location">
    <subcellularLocation>
        <location evidence="1">Nucleus</location>
    </subcellularLocation>
</comment>
<dbReference type="GO" id="GO:0000785">
    <property type="term" value="C:chromatin"/>
    <property type="evidence" value="ECO:0007669"/>
    <property type="project" value="TreeGrafter"/>
</dbReference>
<dbReference type="EMBL" id="CAJNDS010000925">
    <property type="protein sequence ID" value="CAE7241065.1"/>
    <property type="molecule type" value="Genomic_DNA"/>
</dbReference>
<dbReference type="AlphaFoldDB" id="A0A812L8M7"/>
<evidence type="ECO:0000256" key="4">
    <source>
        <dbReference type="SAM" id="MobiDB-lite"/>
    </source>
</evidence>
<dbReference type="PANTHER" id="PTHR48033">
    <property type="entry name" value="RNA-BINDING (RRM/RBD/RNP MOTIFS) FAMILY PROTEIN"/>
    <property type="match status" value="1"/>
</dbReference>
<evidence type="ECO:0000313" key="7">
    <source>
        <dbReference type="Proteomes" id="UP000604046"/>
    </source>
</evidence>
<dbReference type="GO" id="GO:0003723">
    <property type="term" value="F:RNA binding"/>
    <property type="evidence" value="ECO:0007669"/>
    <property type="project" value="UniProtKB-UniRule"/>
</dbReference>
<comment type="caution">
    <text evidence="6">The sequence shown here is derived from an EMBL/GenBank/DDBJ whole genome shotgun (WGS) entry which is preliminary data.</text>
</comment>
<dbReference type="GO" id="GO:0005654">
    <property type="term" value="C:nucleoplasm"/>
    <property type="evidence" value="ECO:0007669"/>
    <property type="project" value="TreeGrafter"/>
</dbReference>
<gene>
    <name evidence="6" type="primary">sqd</name>
    <name evidence="6" type="ORF">SNAT2548_LOCUS10857</name>
</gene>
<dbReference type="InterPro" id="IPR000504">
    <property type="entry name" value="RRM_dom"/>
</dbReference>
<dbReference type="InterPro" id="IPR035979">
    <property type="entry name" value="RBD_domain_sf"/>
</dbReference>
<dbReference type="SUPFAM" id="SSF54928">
    <property type="entry name" value="RNA-binding domain, RBD"/>
    <property type="match status" value="1"/>
</dbReference>
<dbReference type="Proteomes" id="UP000604046">
    <property type="component" value="Unassembled WGS sequence"/>
</dbReference>
<dbReference type="InterPro" id="IPR012677">
    <property type="entry name" value="Nucleotide-bd_a/b_plait_sf"/>
</dbReference>
<feature type="compositionally biased region" description="Basic and acidic residues" evidence="4">
    <location>
        <begin position="116"/>
        <end position="133"/>
    </location>
</feature>
<dbReference type="Pfam" id="PF00076">
    <property type="entry name" value="RRM_1"/>
    <property type="match status" value="1"/>
</dbReference>
<accession>A0A812L8M7</accession>
<evidence type="ECO:0000256" key="3">
    <source>
        <dbReference type="PROSITE-ProRule" id="PRU00176"/>
    </source>
</evidence>
<evidence type="ECO:0000259" key="5">
    <source>
        <dbReference type="PROSITE" id="PS50102"/>
    </source>
</evidence>
<dbReference type="OrthoDB" id="1875751at2759"/>